<dbReference type="OrthoDB" id="9801455at2"/>
<keyword evidence="4" id="KW-1185">Reference proteome</keyword>
<name>A0A5S5DNF2_9SPHI</name>
<evidence type="ECO:0000313" key="3">
    <source>
        <dbReference type="EMBL" id="TYP97245.1"/>
    </source>
</evidence>
<dbReference type="PANTHER" id="PTHR43772:SF2">
    <property type="entry name" value="PUTATIVE (AFU_ORTHOLOGUE AFUA_2G04480)-RELATED"/>
    <property type="match status" value="1"/>
</dbReference>
<dbReference type="SUPFAM" id="SSF75005">
    <property type="entry name" value="Arabinanase/levansucrase/invertase"/>
    <property type="match status" value="1"/>
</dbReference>
<dbReference type="PANTHER" id="PTHR43772">
    <property type="entry name" value="ENDO-1,4-BETA-XYLANASE"/>
    <property type="match status" value="1"/>
</dbReference>
<evidence type="ECO:0000256" key="1">
    <source>
        <dbReference type="ARBA" id="ARBA00022651"/>
    </source>
</evidence>
<gene>
    <name evidence="3" type="ORF">BC792_103172</name>
</gene>
<evidence type="ECO:0000256" key="2">
    <source>
        <dbReference type="ARBA" id="ARBA00023277"/>
    </source>
</evidence>
<organism evidence="3 4">
    <name type="scientific">Sphingobacterium allocomposti</name>
    <dbReference type="NCBI Taxonomy" id="415956"/>
    <lineage>
        <taxon>Bacteria</taxon>
        <taxon>Pseudomonadati</taxon>
        <taxon>Bacteroidota</taxon>
        <taxon>Sphingobacteriia</taxon>
        <taxon>Sphingobacteriales</taxon>
        <taxon>Sphingobacteriaceae</taxon>
        <taxon>Sphingobacterium</taxon>
    </lineage>
</organism>
<accession>A0A5S5DNF2</accession>
<protein>
    <recommendedName>
        <fullName evidence="5">Glycosyl hydrolase family 43</fullName>
    </recommendedName>
</protein>
<reference evidence="3 4" key="1">
    <citation type="submission" date="2019-07" db="EMBL/GenBank/DDBJ databases">
        <title>Genomic Encyclopedia of Archaeal and Bacterial Type Strains, Phase II (KMG-II): from individual species to whole genera.</title>
        <authorList>
            <person name="Goeker M."/>
        </authorList>
    </citation>
    <scope>NUCLEOTIDE SEQUENCE [LARGE SCALE GENOMIC DNA]</scope>
    <source>
        <strain evidence="3 4">DSM 18850</strain>
    </source>
</reference>
<proteinExistence type="predicted"/>
<dbReference type="AlphaFoldDB" id="A0A5S5DNF2"/>
<comment type="caution">
    <text evidence="3">The sequence shown here is derived from an EMBL/GenBank/DDBJ whole genome shotgun (WGS) entry which is preliminary data.</text>
</comment>
<evidence type="ECO:0000313" key="4">
    <source>
        <dbReference type="Proteomes" id="UP000325105"/>
    </source>
</evidence>
<dbReference type="InterPro" id="IPR052176">
    <property type="entry name" value="Glycosyl_Hydrlase_43_Enz"/>
</dbReference>
<dbReference type="GO" id="GO:0045493">
    <property type="term" value="P:xylan catabolic process"/>
    <property type="evidence" value="ECO:0007669"/>
    <property type="project" value="UniProtKB-KW"/>
</dbReference>
<evidence type="ECO:0008006" key="5">
    <source>
        <dbReference type="Google" id="ProtNLM"/>
    </source>
</evidence>
<sequence>MERYYFSRLKKDLLLIATVSLLSMTELEAQIPSTQRVEQQPFVHTAQGNPYLPLWEHLPDGEPRVFEDPDNHGKYRVYIVGSHDVRYDSYCGPDIRMWSAPIEDLSSWRDEGAIFTYEVDGQWDVMYAPDLVEVKRKDGTKEYYLYPHSRGANREAMVAKASRPDGPFTPINLTSDGRRTVEGSIIGFDPAVYIEYVTDPADPDFDIGFRAYAYWGFQRSLAAELDQNTMYSIRPGTKVIDHFIPASARYGVLRDPQGTQYPHILPGEDLGAFNFFEASSIRKVGNKYVSVYSGYSGPEYGLSSSNSTLRYLIGDSPLGPWKSGGVLIDSRAPVLNEDGSSLQPTNGGHNTHGSIEEINGQWYVFYHRPPRGFGFARQAVVEPIQVQWDEKPVAEGGSVTIRAYDPYAENKIWTAKDGQGREYQGAQVTSEGFHVFGLDPYQYYSAGYACYLSDVSTMQDSWDIWDNHMPISPVKNGHIIGYKHFGFGGLKKDTLGLKAFKGTEHGNNTAFNLFLTPKSKHPFKIHVWLDGPWSNHVWGGKKIGEIVVPAGTEQIDTKWTVDVAQFVDHLDKKHAIYLVAEGVEDEELFVLTGLGFSSKEKEIHRPKVPAVQIAVNGKEIQLPAVPVRSTADNGIVGYDIYEAKAKISKGKTPVVSAAADHPDVQVRVTQASSASEKATVEFDYKGVLKKYEVVFEPE</sequence>
<keyword evidence="1" id="KW-0624">Polysaccharide degradation</keyword>
<dbReference type="InterPro" id="IPR023296">
    <property type="entry name" value="Glyco_hydro_beta-prop_sf"/>
</dbReference>
<keyword evidence="2" id="KW-0119">Carbohydrate metabolism</keyword>
<dbReference type="Proteomes" id="UP000325105">
    <property type="component" value="Unassembled WGS sequence"/>
</dbReference>
<keyword evidence="1" id="KW-0858">Xylan degradation</keyword>
<dbReference type="RefSeq" id="WP_148907634.1">
    <property type="nucleotide sequence ID" value="NZ_VNHX01000003.1"/>
</dbReference>
<dbReference type="Gene3D" id="2.115.10.20">
    <property type="entry name" value="Glycosyl hydrolase domain, family 43"/>
    <property type="match status" value="1"/>
</dbReference>
<dbReference type="EMBL" id="VNHX01000003">
    <property type="protein sequence ID" value="TYP97245.1"/>
    <property type="molecule type" value="Genomic_DNA"/>
</dbReference>